<dbReference type="KEGG" id="cdeu:CNBG_3799"/>
<protein>
    <recommendedName>
        <fullName evidence="2">Rab proteins geranylgeranyltransferase</fullName>
    </recommendedName>
</protein>
<dbReference type="PRINTS" id="PR00891">
    <property type="entry name" value="RABGDIREP"/>
</dbReference>
<dbReference type="AlphaFoldDB" id="A0A095CD76"/>
<evidence type="ECO:0000313" key="3">
    <source>
        <dbReference type="EMBL" id="KGB78237.1"/>
    </source>
</evidence>
<dbReference type="GO" id="GO:0016192">
    <property type="term" value="P:vesicle-mediated transport"/>
    <property type="evidence" value="ECO:0007669"/>
    <property type="project" value="TreeGrafter"/>
</dbReference>
<gene>
    <name evidence="3" type="ORF">CNBG_3799</name>
</gene>
<dbReference type="PANTHER" id="PTHR11787">
    <property type="entry name" value="RAB GDP-DISSOCIATION INHIBITOR"/>
    <property type="match status" value="1"/>
</dbReference>
<organism evidence="3 4">
    <name type="scientific">Cryptococcus deuterogattii (strain R265)</name>
    <name type="common">Cryptococcus gattii VGII (strain R265)</name>
    <dbReference type="NCBI Taxonomy" id="294750"/>
    <lineage>
        <taxon>Eukaryota</taxon>
        <taxon>Fungi</taxon>
        <taxon>Dikarya</taxon>
        <taxon>Basidiomycota</taxon>
        <taxon>Agaricomycotina</taxon>
        <taxon>Tremellomycetes</taxon>
        <taxon>Tremellales</taxon>
        <taxon>Cryptococcaceae</taxon>
        <taxon>Cryptococcus</taxon>
        <taxon>Cryptococcus gattii species complex</taxon>
    </lineage>
</organism>
<name>A0A095CD76_CRYD2</name>
<dbReference type="PANTHER" id="PTHR11787:SF4">
    <property type="entry name" value="CHM, RAB ESCORT PROTEIN 1"/>
    <property type="match status" value="1"/>
</dbReference>
<dbReference type="GO" id="GO:0007264">
    <property type="term" value="P:small GTPase-mediated signal transduction"/>
    <property type="evidence" value="ECO:0007669"/>
    <property type="project" value="UniProtKB-UniRule"/>
</dbReference>
<evidence type="ECO:0000256" key="2">
    <source>
        <dbReference type="PIRNR" id="PIRNR037514"/>
    </source>
</evidence>
<dbReference type="OMA" id="HQYLEFQ"/>
<dbReference type="GO" id="GO:0005634">
    <property type="term" value="C:nucleus"/>
    <property type="evidence" value="ECO:0007669"/>
    <property type="project" value="TreeGrafter"/>
</dbReference>
<dbReference type="InterPro" id="IPR036188">
    <property type="entry name" value="FAD/NAD-bd_sf"/>
</dbReference>
<dbReference type="Gene3D" id="3.30.519.10">
    <property type="entry name" value="Guanine Nucleotide Dissociation Inhibitor, domain 2"/>
    <property type="match status" value="1"/>
</dbReference>
<dbReference type="GO" id="GO:0005968">
    <property type="term" value="C:Rab-protein geranylgeranyltransferase complex"/>
    <property type="evidence" value="ECO:0007669"/>
    <property type="project" value="TreeGrafter"/>
</dbReference>
<dbReference type="FunFam" id="1.10.405.10:FF:000003">
    <property type="entry name" value="Rab proteins geranylgeranyltransferase component A"/>
    <property type="match status" value="1"/>
</dbReference>
<dbReference type="InterPro" id="IPR018203">
    <property type="entry name" value="GDP_dissociation_inhibitor"/>
</dbReference>
<dbReference type="OrthoDB" id="9446342at2759"/>
<reference evidence="3 4" key="1">
    <citation type="journal article" date="2011" name="MBio">
        <title>Genome variation in Cryptococcus gattii, an emerging pathogen of immunocompetent hosts.</title>
        <authorList>
            <person name="D'Souza C.A."/>
            <person name="Kronstad J.W."/>
            <person name="Taylor G."/>
            <person name="Warren R."/>
            <person name="Yuen M."/>
            <person name="Hu G."/>
            <person name="Jung W.H."/>
            <person name="Sham A."/>
            <person name="Kidd S.E."/>
            <person name="Tangen K."/>
            <person name="Lee N."/>
            <person name="Zeilmaker T."/>
            <person name="Sawkins J."/>
            <person name="McVicker G."/>
            <person name="Shah S."/>
            <person name="Gnerre S."/>
            <person name="Griggs A."/>
            <person name="Zeng Q."/>
            <person name="Bartlett K."/>
            <person name="Li W."/>
            <person name="Wang X."/>
            <person name="Heitman J."/>
            <person name="Stajich J.E."/>
            <person name="Fraser J.A."/>
            <person name="Meyer W."/>
            <person name="Carter D."/>
            <person name="Schein J."/>
            <person name="Krzywinski M."/>
            <person name="Kwon-Chung K.J."/>
            <person name="Varma A."/>
            <person name="Wang J."/>
            <person name="Brunham R."/>
            <person name="Fyfe M."/>
            <person name="Ouellette B.F."/>
            <person name="Siddiqui A."/>
            <person name="Marra M."/>
            <person name="Jones S."/>
            <person name="Holt R."/>
            <person name="Birren B.W."/>
            <person name="Galagan J.E."/>
            <person name="Cuomo C.A."/>
        </authorList>
    </citation>
    <scope>NUCLEOTIDE SEQUENCE [LARGE SCALE GENOMIC DNA]</scope>
    <source>
        <strain evidence="3 4">R265</strain>
    </source>
</reference>
<dbReference type="SUPFAM" id="SSF51905">
    <property type="entry name" value="FAD/NAD(P)-binding domain"/>
    <property type="match status" value="1"/>
</dbReference>
<dbReference type="PIRSF" id="PIRSF037514">
    <property type="entry name" value="Rab_ger_ger_transf_A_fun"/>
    <property type="match status" value="1"/>
</dbReference>
<comment type="similarity">
    <text evidence="1 2">Belongs to the Rab GDI family.</text>
</comment>
<dbReference type="VEuPathDB" id="FungiDB:CNBG_3799"/>
<dbReference type="STRING" id="294750.A0A095CD76"/>
<dbReference type="HOGENOM" id="CLU_021695_3_0_1"/>
<keyword evidence="4" id="KW-1185">Reference proteome</keyword>
<proteinExistence type="inferred from homology"/>
<sequence length="500" mass="54619">MSDTELESDSYDVVVIGTGIAESIAAAALAKAGKTVLHLDPNEYYGGEQASLTLDELIDWSIKHVESSSGAVSYTHASTSALTPTLQNDRRRYALSLFPAILPSRGPLIDVLISSDVSKYVSFKLLDSVNIWDEGCAGARKVPASKEEIFKDKSVSLMDKRKLMKFFMFAAGEFEHSDILRGKETQPLSDFLQDSFALPISLALSITYAIAHCTSPEDQTLHALMKTRRYLKSLGRYGSSAFLVGQYGGSGEIAQGFCRGCAVYGGIYVLGQFGKPTLIDANDENVTLKLPCHPRPVTAKYLISSPNHLPSSLLIPESEPSIRNITAHGIVITSSIPEILQRKLPFTDDENERRQISEENDDTGLIVFPPENGNPTVRCLINGEGTGSCPSKQYILYLSCPTSTASLPSDLLRPYLQRITSESLFESYYISSRTTSKKSASSPKVIIVTPFYGDDLITEGLDWEAKEAEKAYYSVVGQGGVPFFGVTESEADEMGIFEDD</sequence>
<dbReference type="EMBL" id="CP025769">
    <property type="protein sequence ID" value="KGB78237.1"/>
    <property type="molecule type" value="Genomic_DNA"/>
</dbReference>
<reference evidence="3 4" key="2">
    <citation type="journal article" date="2018" name="Proc. Natl. Acad. Sci.">
        <title>RNAi is a critical determinant of centromere evolution in closely related fungi.</title>
        <authorList>
            <person name="Yadav V."/>
            <person name="Sun S."/>
            <person name="Billmyre R.B."/>
            <person name="Thimmappa B.C."/>
            <person name="Shea T."/>
            <person name="Lintner R."/>
            <person name="Bakkeren G."/>
            <person name="Cuomo C.A."/>
            <person name="Heitman J."/>
            <person name="Sanyal K."/>
        </authorList>
    </citation>
    <scope>NUCLEOTIDE SEQUENCE [LARGE SCALE GENOMIC DNA]</scope>
    <source>
        <strain evidence="3 4">R265</strain>
    </source>
</reference>
<dbReference type="Gene3D" id="3.50.50.60">
    <property type="entry name" value="FAD/NAD(P)-binding domain"/>
    <property type="match status" value="1"/>
</dbReference>
<dbReference type="RefSeq" id="XP_062883998.1">
    <property type="nucleotide sequence ID" value="XM_063027780.1"/>
</dbReference>
<accession>A0A095CD76</accession>
<evidence type="ECO:0000313" key="4">
    <source>
        <dbReference type="Proteomes" id="UP000029445"/>
    </source>
</evidence>
<dbReference type="GeneID" id="88180055"/>
<dbReference type="Proteomes" id="UP000029445">
    <property type="component" value="Chromosome 11"/>
</dbReference>
<dbReference type="InterPro" id="IPR017230">
    <property type="entry name" value="Mrs6"/>
</dbReference>
<dbReference type="Pfam" id="PF00996">
    <property type="entry name" value="GDI"/>
    <property type="match status" value="1"/>
</dbReference>
<dbReference type="GO" id="GO:0005829">
    <property type="term" value="C:cytosol"/>
    <property type="evidence" value="ECO:0007669"/>
    <property type="project" value="TreeGrafter"/>
</dbReference>
<dbReference type="Gene3D" id="1.10.405.10">
    <property type="entry name" value="Guanine Nucleotide Dissociation Inhibitor, domain 1"/>
    <property type="match status" value="1"/>
</dbReference>
<evidence type="ECO:0000256" key="1">
    <source>
        <dbReference type="ARBA" id="ARBA00005593"/>
    </source>
</evidence>
<dbReference type="GO" id="GO:0005092">
    <property type="term" value="F:GDP-dissociation inhibitor activity"/>
    <property type="evidence" value="ECO:0007669"/>
    <property type="project" value="UniProtKB-UniRule"/>
</dbReference>